<dbReference type="NCBIfam" id="TIGR03081">
    <property type="entry name" value="metmalonyl_epim"/>
    <property type="match status" value="1"/>
</dbReference>
<evidence type="ECO:0000256" key="1">
    <source>
        <dbReference type="ARBA" id="ARBA00009308"/>
    </source>
</evidence>
<evidence type="ECO:0000259" key="3">
    <source>
        <dbReference type="PROSITE" id="PS51819"/>
    </source>
</evidence>
<keyword evidence="2" id="KW-0479">Metal-binding</keyword>
<dbReference type="InterPro" id="IPR051785">
    <property type="entry name" value="MMCE/EMCE_epimerase"/>
</dbReference>
<protein>
    <submittedName>
        <fullName evidence="4">Methylmalonyl-CoA epimerase</fullName>
    </submittedName>
</protein>
<dbReference type="InterPro" id="IPR029068">
    <property type="entry name" value="Glyas_Bleomycin-R_OHBP_Dase"/>
</dbReference>
<comment type="similarity">
    <text evidence="1">Belongs to the methylmalonyl-CoA epimerase family.</text>
</comment>
<name>A0ABX2ZW21_9BACI</name>
<feature type="domain" description="VOC" evidence="3">
    <location>
        <begin position="4"/>
        <end position="131"/>
    </location>
</feature>
<dbReference type="InterPro" id="IPR037523">
    <property type="entry name" value="VOC_core"/>
</dbReference>
<gene>
    <name evidence="4" type="ORF">BED47_06180</name>
</gene>
<reference evidence="4 5" key="1">
    <citation type="submission" date="2016-07" db="EMBL/GenBank/DDBJ databases">
        <authorList>
            <person name="Townsley L."/>
            <person name="Shank E.A."/>
        </authorList>
    </citation>
    <scope>NUCLEOTIDE SEQUENCE [LARGE SCALE GENOMIC DNA]</scope>
    <source>
        <strain evidence="4 5">CH01</strain>
    </source>
</reference>
<comment type="caution">
    <text evidence="4">The sequence shown here is derived from an EMBL/GenBank/DDBJ whole genome shotgun (WGS) entry which is preliminary data.</text>
</comment>
<dbReference type="Gene3D" id="3.10.180.10">
    <property type="entry name" value="2,3-Dihydroxybiphenyl 1,2-Dioxygenase, domain 1"/>
    <property type="match status" value="1"/>
</dbReference>
<sequence>MFTNIDHMAICVKNLNDSIKKYEGDLGLPYSYRKIVEEEGVEVAFFKTNKINIELIQPLSSTNPVHKYIEKKGEGLHHIAFQVDDIEKSLLELKKRQFNLIHHSPRNGSEGSKVAFIHPKQFGVLIEIVQKRGEFNEQV</sequence>
<evidence type="ECO:0000313" key="5">
    <source>
        <dbReference type="Proteomes" id="UP000094580"/>
    </source>
</evidence>
<dbReference type="SUPFAM" id="SSF54593">
    <property type="entry name" value="Glyoxalase/Bleomycin resistance protein/Dihydroxybiphenyl dioxygenase"/>
    <property type="match status" value="1"/>
</dbReference>
<dbReference type="PANTHER" id="PTHR43048">
    <property type="entry name" value="METHYLMALONYL-COA EPIMERASE"/>
    <property type="match status" value="1"/>
</dbReference>
<dbReference type="InterPro" id="IPR017515">
    <property type="entry name" value="MeMalonyl-CoA_epimerase"/>
</dbReference>
<proteinExistence type="inferred from homology"/>
<evidence type="ECO:0000313" key="4">
    <source>
        <dbReference type="EMBL" id="ODG91248.1"/>
    </source>
</evidence>
<dbReference type="PANTHER" id="PTHR43048:SF3">
    <property type="entry name" value="METHYLMALONYL-COA EPIMERASE, MITOCHONDRIAL"/>
    <property type="match status" value="1"/>
</dbReference>
<organism evidence="4 5">
    <name type="scientific">Gottfriedia luciferensis</name>
    <dbReference type="NCBI Taxonomy" id="178774"/>
    <lineage>
        <taxon>Bacteria</taxon>
        <taxon>Bacillati</taxon>
        <taxon>Bacillota</taxon>
        <taxon>Bacilli</taxon>
        <taxon>Bacillales</taxon>
        <taxon>Bacillaceae</taxon>
        <taxon>Gottfriedia</taxon>
    </lineage>
</organism>
<dbReference type="Pfam" id="PF13669">
    <property type="entry name" value="Glyoxalase_4"/>
    <property type="match status" value="1"/>
</dbReference>
<keyword evidence="5" id="KW-1185">Reference proteome</keyword>
<dbReference type="CDD" id="cd07249">
    <property type="entry name" value="MMCE"/>
    <property type="match status" value="1"/>
</dbReference>
<evidence type="ECO:0000256" key="2">
    <source>
        <dbReference type="ARBA" id="ARBA00022723"/>
    </source>
</evidence>
<dbReference type="EMBL" id="MDKC01000023">
    <property type="protein sequence ID" value="ODG91248.1"/>
    <property type="molecule type" value="Genomic_DNA"/>
</dbReference>
<dbReference type="RefSeq" id="WP_069034041.1">
    <property type="nucleotide sequence ID" value="NZ_MDKC01000023.1"/>
</dbReference>
<accession>A0ABX2ZW21</accession>
<dbReference type="Proteomes" id="UP000094580">
    <property type="component" value="Unassembled WGS sequence"/>
</dbReference>
<dbReference type="PROSITE" id="PS51819">
    <property type="entry name" value="VOC"/>
    <property type="match status" value="1"/>
</dbReference>